<name>A0A3F2S551_9STRA</name>
<evidence type="ECO:0000313" key="4">
    <source>
        <dbReference type="Proteomes" id="UP000277300"/>
    </source>
</evidence>
<reference evidence="4 5" key="1">
    <citation type="submission" date="2018-07" db="EMBL/GenBank/DDBJ databases">
        <title>Genome sequencing of oomycete isolates from Chile give support for New Zealand origin for Phytophthora kernoviae and make available the first Nothophytophthora sp. genome.</title>
        <authorList>
            <person name="Studholme D.J."/>
            <person name="Sanfuentes E."/>
            <person name="Panda P."/>
            <person name="Hill R."/>
            <person name="Sambles C."/>
            <person name="Grant M."/>
            <person name="Williams N.M."/>
            <person name="Mcdougal R.L."/>
        </authorList>
    </citation>
    <scope>NUCLEOTIDE SEQUENCE [LARGE SCALE GENOMIC DNA]</scope>
    <source>
        <strain evidence="3">Chile6</strain>
        <strain evidence="2">Chile7</strain>
    </source>
</reference>
<dbReference type="AlphaFoldDB" id="A0A3F2S551"/>
<dbReference type="Proteomes" id="UP000277300">
    <property type="component" value="Unassembled WGS sequence"/>
</dbReference>
<gene>
    <name evidence="2" type="ORF">BBJ29_002343</name>
    <name evidence="3" type="ORF">BBP00_00000154</name>
</gene>
<evidence type="ECO:0000313" key="3">
    <source>
        <dbReference type="EMBL" id="RLN69705.1"/>
    </source>
</evidence>
<dbReference type="Proteomes" id="UP000284657">
    <property type="component" value="Unassembled WGS sequence"/>
</dbReference>
<proteinExistence type="predicted"/>
<feature type="region of interest" description="Disordered" evidence="1">
    <location>
        <begin position="74"/>
        <end position="132"/>
    </location>
</feature>
<comment type="caution">
    <text evidence="3">The sequence shown here is derived from an EMBL/GenBank/DDBJ whole genome shotgun (WGS) entry which is preliminary data.</text>
</comment>
<protein>
    <submittedName>
        <fullName evidence="3">Uncharacterized protein</fullName>
    </submittedName>
</protein>
<feature type="region of interest" description="Disordered" evidence="1">
    <location>
        <begin position="1"/>
        <end position="49"/>
    </location>
</feature>
<accession>A0A3F2S551</accession>
<dbReference type="EMBL" id="MBAD02000838">
    <property type="protein sequence ID" value="RLN62203.1"/>
    <property type="molecule type" value="Genomic_DNA"/>
</dbReference>
<evidence type="ECO:0000313" key="2">
    <source>
        <dbReference type="EMBL" id="RLN62203.1"/>
    </source>
</evidence>
<sequence length="132" mass="14351">MAESDSDGEFERSSADPYAFDMTASAFPLPSKTEEEESNAKKKKKEQKVVVKKTPVKSTLLSMEDRITEILKRTGSAQLQASEEEKSEEELDSKIDEVNKEQVGTAHVRNDEGGAQSTNKGGQGKEKGAAIG</sequence>
<feature type="compositionally biased region" description="Basic and acidic residues" evidence="1">
    <location>
        <begin position="123"/>
        <end position="132"/>
    </location>
</feature>
<dbReference type="EMBL" id="MBDO02000002">
    <property type="protein sequence ID" value="RLN69705.1"/>
    <property type="molecule type" value="Genomic_DNA"/>
</dbReference>
<organism evidence="3 4">
    <name type="scientific">Phytophthora kernoviae</name>
    <dbReference type="NCBI Taxonomy" id="325452"/>
    <lineage>
        <taxon>Eukaryota</taxon>
        <taxon>Sar</taxon>
        <taxon>Stramenopiles</taxon>
        <taxon>Oomycota</taxon>
        <taxon>Peronosporomycetes</taxon>
        <taxon>Peronosporales</taxon>
        <taxon>Peronosporaceae</taxon>
        <taxon>Phytophthora</taxon>
    </lineage>
</organism>
<evidence type="ECO:0000313" key="5">
    <source>
        <dbReference type="Proteomes" id="UP000284657"/>
    </source>
</evidence>
<evidence type="ECO:0000256" key="1">
    <source>
        <dbReference type="SAM" id="MobiDB-lite"/>
    </source>
</evidence>